<dbReference type="PROSITE" id="PS50252">
    <property type="entry name" value="TBOX_3"/>
    <property type="match status" value="1"/>
</dbReference>
<dbReference type="PROSITE" id="PS01264">
    <property type="entry name" value="TBOX_2"/>
    <property type="match status" value="1"/>
</dbReference>
<keyword evidence="3 6" id="KW-0238">DNA-binding</keyword>
<gene>
    <name evidence="9" type="primary">tbx16</name>
</gene>
<evidence type="ECO:0000256" key="7">
    <source>
        <dbReference type="SAM" id="MobiDB-lite"/>
    </source>
</evidence>
<comment type="caution">
    <text evidence="6">Lacks conserved residue(s) required for the propagation of feature annotation.</text>
</comment>
<dbReference type="CDD" id="cd20197">
    <property type="entry name" value="T-box_VegT-like"/>
    <property type="match status" value="1"/>
</dbReference>
<dbReference type="GO" id="GO:0045893">
    <property type="term" value="P:positive regulation of DNA-templated transcription"/>
    <property type="evidence" value="ECO:0007669"/>
    <property type="project" value="InterPro"/>
</dbReference>
<dbReference type="Gene3D" id="2.60.40.820">
    <property type="entry name" value="Transcription factor, T-box"/>
    <property type="match status" value="1"/>
</dbReference>
<dbReference type="SMART" id="SM00425">
    <property type="entry name" value="TBOX"/>
    <property type="match status" value="1"/>
</dbReference>
<dbReference type="SUPFAM" id="SSF49417">
    <property type="entry name" value="p53-like transcription factors"/>
    <property type="match status" value="1"/>
</dbReference>
<evidence type="ECO:0000256" key="2">
    <source>
        <dbReference type="ARBA" id="ARBA00023015"/>
    </source>
</evidence>
<evidence type="ECO:0000256" key="3">
    <source>
        <dbReference type="ARBA" id="ARBA00023125"/>
    </source>
</evidence>
<dbReference type="PANTHER" id="PTHR11267:SF204">
    <property type="entry name" value="SPADETAIL"/>
    <property type="match status" value="1"/>
</dbReference>
<feature type="compositionally biased region" description="Low complexity" evidence="7">
    <location>
        <begin position="363"/>
        <end position="372"/>
    </location>
</feature>
<evidence type="ECO:0000256" key="6">
    <source>
        <dbReference type="PROSITE-ProRule" id="PRU00201"/>
    </source>
</evidence>
<feature type="compositionally biased region" description="Polar residues" evidence="7">
    <location>
        <begin position="275"/>
        <end position="290"/>
    </location>
</feature>
<evidence type="ECO:0000313" key="10">
    <source>
        <dbReference type="Proteomes" id="UP000694397"/>
    </source>
</evidence>
<dbReference type="InterPro" id="IPR008967">
    <property type="entry name" value="p53-like_TF_DNA-bd_sf"/>
</dbReference>
<dbReference type="AlphaFoldDB" id="A0A8C9R339"/>
<reference evidence="9 10" key="1">
    <citation type="submission" date="2019-04" db="EMBL/GenBank/DDBJ databases">
        <authorList>
            <consortium name="Wellcome Sanger Institute Data Sharing"/>
        </authorList>
    </citation>
    <scope>NUCLEOTIDE SEQUENCE [LARGE SCALE GENOMIC DNA]</scope>
</reference>
<dbReference type="GO" id="GO:0000978">
    <property type="term" value="F:RNA polymerase II cis-regulatory region sequence-specific DNA binding"/>
    <property type="evidence" value="ECO:0007669"/>
    <property type="project" value="InterPro"/>
</dbReference>
<dbReference type="Ensembl" id="ENSSFOT00015004506.2">
    <property type="protein sequence ID" value="ENSSFOP00015004435.2"/>
    <property type="gene ID" value="ENSSFOG00015002886.2"/>
</dbReference>
<name>A0A8C9R339_SCLFO</name>
<sequence>YIFSCHLQPTFNMPSSSSVTGNPESYPLSNVSITLENMELWKCFHDIGTEMIITKPGRRMFPHCKISIAGLLPYVKYILMVDMVPVDSFRYKWNKDKWEVAGKAEPQPPCRSYLHPDSPALGSHWMKQTVSFLKMKLTNNTLDQNGHLILHSMHRYNPRFHVVQADDLFAMRWSVFQIFSFPETTFTAVTAYQNTKITKLKIDHNPFAKGFRDDGTNTKRYSVVLRTPCVPGPHRCCRVSPGPYNQSFEDCEEEESPRGVPKENTAVKEERYSPWRSQQESAQNPSSVSPVGSEGQAPVFSNEQLVPVPASYQSYRSQEFAKTPSPPGLGSGSVRSAFQRQGSNAAAVPEHRTLRAPTTMALPSASSSHAAVAPPPEHGASAHVARPSARPHPLYAPYGSESALGQWSGPGPSQYPHPPAAAAARHVAGEYSGAHSYTPGNMVDWGQHPLFSFPCW</sequence>
<dbReference type="Proteomes" id="UP000694397">
    <property type="component" value="Chromosome 17"/>
</dbReference>
<comment type="subcellular location">
    <subcellularLocation>
        <location evidence="1 6">Nucleus</location>
    </subcellularLocation>
</comment>
<dbReference type="GO" id="GO:0000785">
    <property type="term" value="C:chromatin"/>
    <property type="evidence" value="ECO:0007669"/>
    <property type="project" value="TreeGrafter"/>
</dbReference>
<evidence type="ECO:0000256" key="4">
    <source>
        <dbReference type="ARBA" id="ARBA00023163"/>
    </source>
</evidence>
<reference evidence="9" key="2">
    <citation type="submission" date="2025-08" db="UniProtKB">
        <authorList>
            <consortium name="Ensembl"/>
        </authorList>
    </citation>
    <scope>IDENTIFICATION</scope>
</reference>
<evidence type="ECO:0000313" key="9">
    <source>
        <dbReference type="Ensembl" id="ENSSFOP00015004435.2"/>
    </source>
</evidence>
<evidence type="ECO:0000256" key="5">
    <source>
        <dbReference type="ARBA" id="ARBA00023242"/>
    </source>
</evidence>
<dbReference type="PROSITE" id="PS01283">
    <property type="entry name" value="TBOX_1"/>
    <property type="match status" value="1"/>
</dbReference>
<accession>A0A8C9R339</accession>
<keyword evidence="10" id="KW-1185">Reference proteome</keyword>
<dbReference type="GO" id="GO:0005634">
    <property type="term" value="C:nucleus"/>
    <property type="evidence" value="ECO:0007669"/>
    <property type="project" value="UniProtKB-SubCell"/>
</dbReference>
<dbReference type="GO" id="GO:0001708">
    <property type="term" value="P:cell fate specification"/>
    <property type="evidence" value="ECO:0007669"/>
    <property type="project" value="TreeGrafter"/>
</dbReference>
<dbReference type="PANTHER" id="PTHR11267">
    <property type="entry name" value="T-BOX PROTEIN-RELATED"/>
    <property type="match status" value="1"/>
</dbReference>
<dbReference type="FunFam" id="2.60.40.820:FF:000007">
    <property type="entry name" value="T-box transcription factor"/>
    <property type="match status" value="1"/>
</dbReference>
<dbReference type="PRINTS" id="PR00937">
    <property type="entry name" value="TBOX"/>
</dbReference>
<keyword evidence="4" id="KW-0804">Transcription</keyword>
<keyword evidence="2" id="KW-0805">Transcription regulation</keyword>
<dbReference type="GO" id="GO:0009653">
    <property type="term" value="P:anatomical structure morphogenesis"/>
    <property type="evidence" value="ECO:0007669"/>
    <property type="project" value="UniProtKB-ARBA"/>
</dbReference>
<dbReference type="GeneTree" id="ENSGT00940000164254"/>
<evidence type="ECO:0000256" key="1">
    <source>
        <dbReference type="ARBA" id="ARBA00004123"/>
    </source>
</evidence>
<evidence type="ECO:0000259" key="8">
    <source>
        <dbReference type="PROSITE" id="PS50252"/>
    </source>
</evidence>
<dbReference type="GO" id="GO:0000981">
    <property type="term" value="F:DNA-binding transcription factor activity, RNA polymerase II-specific"/>
    <property type="evidence" value="ECO:0007669"/>
    <property type="project" value="TreeGrafter"/>
</dbReference>
<feature type="region of interest" description="Disordered" evidence="7">
    <location>
        <begin position="247"/>
        <end position="297"/>
    </location>
</feature>
<feature type="domain" description="T-box" evidence="8">
    <location>
        <begin position="35"/>
        <end position="213"/>
    </location>
</feature>
<dbReference type="Pfam" id="PF00907">
    <property type="entry name" value="T-box"/>
    <property type="match status" value="1"/>
</dbReference>
<reference evidence="9" key="3">
    <citation type="submission" date="2025-09" db="UniProtKB">
        <authorList>
            <consortium name="Ensembl"/>
        </authorList>
    </citation>
    <scope>IDENTIFICATION</scope>
</reference>
<keyword evidence="5 6" id="KW-0539">Nucleus</keyword>
<feature type="compositionally biased region" description="Basic and acidic residues" evidence="7">
    <location>
        <begin position="256"/>
        <end position="273"/>
    </location>
</feature>
<dbReference type="InterPro" id="IPR001699">
    <property type="entry name" value="TF_T-box"/>
</dbReference>
<dbReference type="InterPro" id="IPR036960">
    <property type="entry name" value="T-box_sf"/>
</dbReference>
<organism evidence="9 10">
    <name type="scientific">Scleropages formosus</name>
    <name type="common">Asian bonytongue</name>
    <name type="synonym">Osteoglossum formosum</name>
    <dbReference type="NCBI Taxonomy" id="113540"/>
    <lineage>
        <taxon>Eukaryota</taxon>
        <taxon>Metazoa</taxon>
        <taxon>Chordata</taxon>
        <taxon>Craniata</taxon>
        <taxon>Vertebrata</taxon>
        <taxon>Euteleostomi</taxon>
        <taxon>Actinopterygii</taxon>
        <taxon>Neopterygii</taxon>
        <taxon>Teleostei</taxon>
        <taxon>Osteoglossocephala</taxon>
        <taxon>Osteoglossomorpha</taxon>
        <taxon>Osteoglossiformes</taxon>
        <taxon>Osteoglossidae</taxon>
        <taxon>Scleropages</taxon>
    </lineage>
</organism>
<dbReference type="InterPro" id="IPR018186">
    <property type="entry name" value="TF_T-box_CS"/>
</dbReference>
<feature type="compositionally biased region" description="Polar residues" evidence="7">
    <location>
        <begin position="333"/>
        <end position="344"/>
    </location>
</feature>
<dbReference type="OrthoDB" id="7442607at2759"/>
<proteinExistence type="predicted"/>
<feature type="region of interest" description="Disordered" evidence="7">
    <location>
        <begin position="317"/>
        <end position="421"/>
    </location>
</feature>
<dbReference type="InterPro" id="IPR046360">
    <property type="entry name" value="T-box_DNA-bd"/>
</dbReference>
<protein>
    <submittedName>
        <fullName evidence="9">T-box transcription factor 16</fullName>
    </submittedName>
</protein>